<gene>
    <name evidence="1" type="ORF">ACFPYI_20360</name>
</gene>
<evidence type="ECO:0000313" key="1">
    <source>
        <dbReference type="EMBL" id="MFC5973687.1"/>
    </source>
</evidence>
<dbReference type="Proteomes" id="UP001596099">
    <property type="component" value="Unassembled WGS sequence"/>
</dbReference>
<keyword evidence="2" id="KW-1185">Reference proteome</keyword>
<organism evidence="1 2">
    <name type="scientific">Halomarina salina</name>
    <dbReference type="NCBI Taxonomy" id="1872699"/>
    <lineage>
        <taxon>Archaea</taxon>
        <taxon>Methanobacteriati</taxon>
        <taxon>Methanobacteriota</taxon>
        <taxon>Stenosarchaea group</taxon>
        <taxon>Halobacteria</taxon>
        <taxon>Halobacteriales</taxon>
        <taxon>Natronomonadaceae</taxon>
        <taxon>Halomarina</taxon>
    </lineage>
</organism>
<proteinExistence type="predicted"/>
<accession>A0ABD5RT29</accession>
<comment type="caution">
    <text evidence="1">The sequence shown here is derived from an EMBL/GenBank/DDBJ whole genome shotgun (WGS) entry which is preliminary data.</text>
</comment>
<reference evidence="1 2" key="1">
    <citation type="journal article" date="2019" name="Int. J. Syst. Evol. Microbiol.">
        <title>The Global Catalogue of Microorganisms (GCM) 10K type strain sequencing project: providing services to taxonomists for standard genome sequencing and annotation.</title>
        <authorList>
            <consortium name="The Broad Institute Genomics Platform"/>
            <consortium name="The Broad Institute Genome Sequencing Center for Infectious Disease"/>
            <person name="Wu L."/>
            <person name="Ma J."/>
        </authorList>
    </citation>
    <scope>NUCLEOTIDE SEQUENCE [LARGE SCALE GENOMIC DNA]</scope>
    <source>
        <strain evidence="1 2">CGMCC 1.12543</strain>
    </source>
</reference>
<dbReference type="AlphaFoldDB" id="A0ABD5RT29"/>
<name>A0ABD5RT29_9EURY</name>
<sequence length="58" mass="6414">MVEPEVDDWFAVETVLVEPFGHLCVDPFLVLLAPVSLDGNRYVLKAVLSDEDGEAPWA</sequence>
<evidence type="ECO:0000313" key="2">
    <source>
        <dbReference type="Proteomes" id="UP001596099"/>
    </source>
</evidence>
<protein>
    <submittedName>
        <fullName evidence="1">Uncharacterized protein</fullName>
    </submittedName>
</protein>
<dbReference type="GeneID" id="73545699"/>
<dbReference type="RefSeq" id="WP_247421552.1">
    <property type="nucleotide sequence ID" value="NZ_JALLGW010000005.1"/>
</dbReference>
<dbReference type="EMBL" id="JBHSQH010000004">
    <property type="protein sequence ID" value="MFC5973687.1"/>
    <property type="molecule type" value="Genomic_DNA"/>
</dbReference>